<dbReference type="InterPro" id="IPR011990">
    <property type="entry name" value="TPR-like_helical_dom_sf"/>
</dbReference>
<dbReference type="PANTHER" id="PTHR47870:SF1">
    <property type="entry name" value="CYTOCHROME C-TYPE BIOGENESIS PROTEIN CCMH"/>
    <property type="match status" value="1"/>
</dbReference>
<dbReference type="RefSeq" id="WP_078039272.1">
    <property type="nucleotide sequence ID" value="NZ_CP015820.1"/>
</dbReference>
<dbReference type="PANTHER" id="PTHR47870">
    <property type="entry name" value="CYTOCHROME C-TYPE BIOGENESIS PROTEIN CCMH"/>
    <property type="match status" value="1"/>
</dbReference>
<keyword evidence="4" id="KW-0472">Membrane</keyword>
<feature type="transmembrane region" description="Helical" evidence="4">
    <location>
        <begin position="100"/>
        <end position="119"/>
    </location>
</feature>
<dbReference type="SUPFAM" id="SSF48452">
    <property type="entry name" value="TPR-like"/>
    <property type="match status" value="1"/>
</dbReference>
<name>A0A1U9MAD1_9HYPH</name>
<keyword evidence="4" id="KW-1133">Transmembrane helix</keyword>
<feature type="compositionally biased region" description="Basic and acidic residues" evidence="3">
    <location>
        <begin position="279"/>
        <end position="296"/>
    </location>
</feature>
<keyword evidence="4" id="KW-0812">Transmembrane</keyword>
<dbReference type="InterPro" id="IPR017560">
    <property type="entry name" value="Cyt_c_biogenesis_CcmI"/>
</dbReference>
<evidence type="ECO:0000313" key="6">
    <source>
        <dbReference type="Proteomes" id="UP000189660"/>
    </source>
</evidence>
<organism evidence="5 6">
    <name type="scientific">Bartonella apihabitans</name>
    <dbReference type="NCBI Taxonomy" id="2750929"/>
    <lineage>
        <taxon>Bacteria</taxon>
        <taxon>Pseudomonadati</taxon>
        <taxon>Pseudomonadota</taxon>
        <taxon>Alphaproteobacteria</taxon>
        <taxon>Hyphomicrobiales</taxon>
        <taxon>Bartonellaceae</taxon>
        <taxon>Bartonella</taxon>
    </lineage>
</organism>
<comment type="subcellular location">
    <subcellularLocation>
        <location evidence="1">Cell envelope</location>
    </subcellularLocation>
</comment>
<sequence length="384" mass="42508">MTFWVFVSIFVTIVTLVVLYAVSSPRKKGQERSVVDSISSDIEIYKNQLSEVDADLQRDLIDNESAEEARLELARNILAAEKQKKQADFINKRSRGLKTVITVAIFCVPLITIGCYLFLGSPGLESHPFNDLMMKDPSNLTAEERLVRTEALFARNPDDGKLADELATGYLVEGRFQDAVNTYVSALRLNGESAPRLVGYGMALAGYNGGTINEDAKESFQKAAKLAPDDFYPRLFIAESLRQDGQFDEAIAELKNYLSGSVKDNVARKRVEDTIKELEKAKADSASHGPLTEKGKATAPAENGSVGEQDKINNGIYAMVGKLAQRLDQNPDNLEGWKQLIHSWLVLKETEKARNALKEGQSKLTKEKALELETYAKEQGLALK</sequence>
<dbReference type="NCBIfam" id="TIGR03142">
    <property type="entry name" value="cytochro_ccmI"/>
    <property type="match status" value="1"/>
</dbReference>
<dbReference type="KEGG" id="bapa:BBC0178_007630"/>
<dbReference type="EMBL" id="CP015820">
    <property type="protein sequence ID" value="AQT42257.1"/>
    <property type="molecule type" value="Genomic_DNA"/>
</dbReference>
<dbReference type="AlphaFoldDB" id="A0A1U9MAD1"/>
<keyword evidence="6" id="KW-1185">Reference proteome</keyword>
<keyword evidence="2" id="KW-0201">Cytochrome c-type biogenesis</keyword>
<accession>A0A1U9MAD1</accession>
<evidence type="ECO:0000313" key="5">
    <source>
        <dbReference type="EMBL" id="AQT42257.1"/>
    </source>
</evidence>
<dbReference type="InterPro" id="IPR051263">
    <property type="entry name" value="C-type_cytochrome_biogenesis"/>
</dbReference>
<dbReference type="Proteomes" id="UP000189660">
    <property type="component" value="Chromosome"/>
</dbReference>
<dbReference type="GO" id="GO:0017004">
    <property type="term" value="P:cytochrome complex assembly"/>
    <property type="evidence" value="ECO:0007669"/>
    <property type="project" value="UniProtKB-KW"/>
</dbReference>
<evidence type="ECO:0000256" key="3">
    <source>
        <dbReference type="SAM" id="MobiDB-lite"/>
    </source>
</evidence>
<dbReference type="OrthoDB" id="9815847at2"/>
<dbReference type="GO" id="GO:0030313">
    <property type="term" value="C:cell envelope"/>
    <property type="evidence" value="ECO:0007669"/>
    <property type="project" value="UniProtKB-SubCell"/>
</dbReference>
<proteinExistence type="predicted"/>
<gene>
    <name evidence="5" type="ORF">BBC0178_007630</name>
</gene>
<evidence type="ECO:0000256" key="4">
    <source>
        <dbReference type="SAM" id="Phobius"/>
    </source>
</evidence>
<reference evidence="5 6" key="1">
    <citation type="submission" date="2016-11" db="EMBL/GenBank/DDBJ databases">
        <title>Comparative genomics of Bartonella apis.</title>
        <authorList>
            <person name="Engel P."/>
        </authorList>
    </citation>
    <scope>NUCLEOTIDE SEQUENCE [LARGE SCALE GENOMIC DNA]</scope>
    <source>
        <strain evidence="5 6">BBC0178</strain>
    </source>
</reference>
<dbReference type="Gene3D" id="1.25.40.10">
    <property type="entry name" value="Tetratricopeptide repeat domain"/>
    <property type="match status" value="2"/>
</dbReference>
<feature type="transmembrane region" description="Helical" evidence="4">
    <location>
        <begin position="6"/>
        <end position="23"/>
    </location>
</feature>
<evidence type="ECO:0000256" key="1">
    <source>
        <dbReference type="ARBA" id="ARBA00004196"/>
    </source>
</evidence>
<evidence type="ECO:0000256" key="2">
    <source>
        <dbReference type="ARBA" id="ARBA00022748"/>
    </source>
</evidence>
<protein>
    <submittedName>
        <fullName evidence="5">Cytochrome c-type biogenesis protein CcmH</fullName>
    </submittedName>
</protein>
<feature type="region of interest" description="Disordered" evidence="3">
    <location>
        <begin position="279"/>
        <end position="308"/>
    </location>
</feature>